<dbReference type="PANTHER" id="PTHR13128:SF12">
    <property type="entry name" value="VACUOLAR PROTEIN-SORTING-ASSOCIATED PROTEIN 36"/>
    <property type="match status" value="1"/>
</dbReference>
<dbReference type="InterPro" id="IPR036388">
    <property type="entry name" value="WH-like_DNA-bd_sf"/>
</dbReference>
<reference evidence="11" key="1">
    <citation type="submission" date="2021-01" db="UniProtKB">
        <authorList>
            <consortium name="EnsemblMetazoa"/>
        </authorList>
    </citation>
    <scope>IDENTIFICATION</scope>
</reference>
<evidence type="ECO:0000313" key="12">
    <source>
        <dbReference type="Proteomes" id="UP000594262"/>
    </source>
</evidence>
<name>A0A7M6DR83_9CNID</name>
<evidence type="ECO:0000256" key="6">
    <source>
        <dbReference type="ARBA" id="ARBA00022927"/>
    </source>
</evidence>
<dbReference type="SUPFAM" id="SSF50729">
    <property type="entry name" value="PH domain-like"/>
    <property type="match status" value="1"/>
</dbReference>
<dbReference type="GO" id="GO:0000814">
    <property type="term" value="C:ESCRT II complex"/>
    <property type="evidence" value="ECO:0007669"/>
    <property type="project" value="UniProtKB-UniRule"/>
</dbReference>
<dbReference type="PANTHER" id="PTHR13128">
    <property type="entry name" value="VACUOLAR PROTEIN-SORTING-ASSOCIATED PROTEIN 36"/>
    <property type="match status" value="1"/>
</dbReference>
<dbReference type="EnsemblMetazoa" id="CLYHEMT024326.1">
    <property type="protein sequence ID" value="CLYHEMP024326.1"/>
    <property type="gene ID" value="CLYHEMG024326"/>
</dbReference>
<comment type="subcellular location">
    <subcellularLocation>
        <location evidence="9">Cytoplasm</location>
    </subcellularLocation>
    <subcellularLocation>
        <location evidence="9">Endosome</location>
    </subcellularLocation>
</comment>
<dbReference type="GO" id="GO:0043130">
    <property type="term" value="F:ubiquitin binding"/>
    <property type="evidence" value="ECO:0007669"/>
    <property type="project" value="UniProtKB-UniRule"/>
</dbReference>
<dbReference type="GO" id="GO:0043328">
    <property type="term" value="P:protein transport to vacuole involved in ubiquitin-dependent protein catabolic process via the multivesicular body sorting pathway"/>
    <property type="evidence" value="ECO:0007669"/>
    <property type="project" value="UniProtKB-UniRule"/>
</dbReference>
<dbReference type="SUPFAM" id="SSF46785">
    <property type="entry name" value="Winged helix' DNA-binding domain"/>
    <property type="match status" value="2"/>
</dbReference>
<dbReference type="InterPro" id="IPR037855">
    <property type="entry name" value="Vps36"/>
</dbReference>
<comment type="function">
    <text evidence="9">Component of the ESCRT-II complex (endosomal sorting complex required for transport II), which is required for multivesicular body (MVB) formation and sorting of endosomal cargo proteins into MVBs.</text>
</comment>
<comment type="similarity">
    <text evidence="1 9">Belongs to the VPS36 family.</text>
</comment>
<dbReference type="Proteomes" id="UP000594262">
    <property type="component" value="Unplaced"/>
</dbReference>
<evidence type="ECO:0000256" key="3">
    <source>
        <dbReference type="ARBA" id="ARBA00022448"/>
    </source>
</evidence>
<sequence length="387" mass="43784">MDRFYWYDGNLNGGNERQVHNTKNVRLYDGDDKTTFDSGLLTLTNLRIIWSDEAQKDRKIALELDLVKKITSELGSMFKSAKTSIHLEAAPKDKPSGPKRSSSHNVVRFSFRVGGQEQFTKELNQVIAAKEWEILKAASNQSKKTAELAPRHVGIGGIERKMQEKYEQTDQSINQAFKDLDALIEKAKDMVVLAEKFSSKLKDKQVSITDDETVAFKSYLLSMGIENPVTRETHGSGARYHEELAKQLSTFLSGFIEKEGGFITLTDVYCRFNRARGMELISPDDVFQAAQILEKMNLPVRLRKFDSGVLVIQSVSHSEEEMIQKTYSQVEEAGSLSSEELSQLLNMALTLARERLLLAEQSGKLCRDDSLEGLRFYPNKFVEMEST</sequence>
<dbReference type="Pfam" id="PF11605">
    <property type="entry name" value="Vps36_ESCRT-II"/>
    <property type="match status" value="1"/>
</dbReference>
<keyword evidence="5 9" id="KW-0967">Endosome</keyword>
<protein>
    <recommendedName>
        <fullName evidence="2 9">Vacuolar protein-sorting-associated protein 36</fullName>
    </recommendedName>
    <alternativeName>
        <fullName evidence="8 9">ESCRT-II complex subunit VPS36</fullName>
    </alternativeName>
</protein>
<dbReference type="FunFam" id="1.10.10.10:FF:000170">
    <property type="entry name" value="Vacuolar protein-sorting-associated protein 36"/>
    <property type="match status" value="1"/>
</dbReference>
<evidence type="ECO:0000256" key="5">
    <source>
        <dbReference type="ARBA" id="ARBA00022753"/>
    </source>
</evidence>
<dbReference type="GeneID" id="136824609"/>
<dbReference type="InterPro" id="IPR011993">
    <property type="entry name" value="PH-like_dom_sf"/>
</dbReference>
<dbReference type="FunFam" id="1.10.10.10:FF:000165">
    <property type="entry name" value="Vacuolar protein sorting protein (Vps36)"/>
    <property type="match status" value="1"/>
</dbReference>
<dbReference type="InterPro" id="IPR036390">
    <property type="entry name" value="WH_DNA-bd_sf"/>
</dbReference>
<dbReference type="InterPro" id="IPR040608">
    <property type="entry name" value="Snf8/Vps36"/>
</dbReference>
<dbReference type="InterPro" id="IPR021648">
    <property type="entry name" value="GLUE_dom"/>
</dbReference>
<evidence type="ECO:0000256" key="9">
    <source>
        <dbReference type="RuleBase" id="RU367095"/>
    </source>
</evidence>
<dbReference type="Gene3D" id="2.30.29.30">
    <property type="entry name" value="Pleckstrin-homology domain (PH domain)/Phosphotyrosine-binding domain (PTB)"/>
    <property type="match status" value="1"/>
</dbReference>
<dbReference type="GO" id="GO:0032266">
    <property type="term" value="F:phosphatidylinositol-3-phosphate binding"/>
    <property type="evidence" value="ECO:0007669"/>
    <property type="project" value="UniProtKB-UniRule"/>
</dbReference>
<dbReference type="AlphaFoldDB" id="A0A7M6DR83"/>
<evidence type="ECO:0000259" key="10">
    <source>
        <dbReference type="PROSITE" id="PS51495"/>
    </source>
</evidence>
<dbReference type="GO" id="GO:0031902">
    <property type="term" value="C:late endosome membrane"/>
    <property type="evidence" value="ECO:0007669"/>
    <property type="project" value="UniProtKB-UniRule"/>
</dbReference>
<dbReference type="RefSeq" id="XP_066936703.1">
    <property type="nucleotide sequence ID" value="XM_067080602.1"/>
</dbReference>
<evidence type="ECO:0000256" key="7">
    <source>
        <dbReference type="ARBA" id="ARBA00023054"/>
    </source>
</evidence>
<keyword evidence="6 9" id="KW-0653">Protein transport</keyword>
<keyword evidence="12" id="KW-1185">Reference proteome</keyword>
<evidence type="ECO:0000256" key="1">
    <source>
        <dbReference type="ARBA" id="ARBA00009697"/>
    </source>
</evidence>
<dbReference type="Gene3D" id="1.10.10.10">
    <property type="entry name" value="Winged helix-like DNA-binding domain superfamily/Winged helix DNA-binding domain"/>
    <property type="match status" value="2"/>
</dbReference>
<accession>A0A7M6DR83</accession>
<evidence type="ECO:0000256" key="4">
    <source>
        <dbReference type="ARBA" id="ARBA00022490"/>
    </source>
</evidence>
<keyword evidence="7" id="KW-0175">Coiled coil</keyword>
<organism evidence="11 12">
    <name type="scientific">Clytia hemisphaerica</name>
    <dbReference type="NCBI Taxonomy" id="252671"/>
    <lineage>
        <taxon>Eukaryota</taxon>
        <taxon>Metazoa</taxon>
        <taxon>Cnidaria</taxon>
        <taxon>Hydrozoa</taxon>
        <taxon>Hydroidolina</taxon>
        <taxon>Leptothecata</taxon>
        <taxon>Obeliida</taxon>
        <taxon>Clytiidae</taxon>
        <taxon>Clytia</taxon>
    </lineage>
</organism>
<dbReference type="OrthoDB" id="271448at2759"/>
<comment type="subunit">
    <text evidence="9">Component of the endosomal sorting complex required for transport II (ESCRT-II).</text>
</comment>
<dbReference type="Pfam" id="PF04157">
    <property type="entry name" value="EAP30"/>
    <property type="match status" value="1"/>
</dbReference>
<proteinExistence type="inferred from homology"/>
<evidence type="ECO:0000256" key="8">
    <source>
        <dbReference type="ARBA" id="ARBA00030114"/>
    </source>
</evidence>
<keyword evidence="4 9" id="KW-0963">Cytoplasm</keyword>
<keyword evidence="3 9" id="KW-0813">Transport</keyword>
<evidence type="ECO:0000313" key="11">
    <source>
        <dbReference type="EnsemblMetazoa" id="CLYHEMP024326.1"/>
    </source>
</evidence>
<dbReference type="PROSITE" id="PS51495">
    <property type="entry name" value="GLUE"/>
    <property type="match status" value="1"/>
</dbReference>
<evidence type="ECO:0000256" key="2">
    <source>
        <dbReference type="ARBA" id="ARBA00017953"/>
    </source>
</evidence>
<dbReference type="Gene3D" id="6.10.140.260">
    <property type="match status" value="1"/>
</dbReference>
<feature type="domain" description="GLUE N-terminal" evidence="10">
    <location>
        <begin position="1"/>
        <end position="139"/>
    </location>
</feature>